<dbReference type="InterPro" id="IPR005844">
    <property type="entry name" value="A-D-PHexomutase_a/b/a-I"/>
</dbReference>
<evidence type="ECO:0000313" key="12">
    <source>
        <dbReference type="EMBL" id="RKQ85516.1"/>
    </source>
</evidence>
<feature type="domain" description="Alpha-D-phosphohexomutase alpha/beta/alpha" evidence="9">
    <location>
        <begin position="3"/>
        <end position="135"/>
    </location>
</feature>
<comment type="catalytic activity">
    <reaction evidence="6 7">
        <text>alpha-D-glucosamine 1-phosphate = D-glucosamine 6-phosphate</text>
        <dbReference type="Rhea" id="RHEA:23424"/>
        <dbReference type="ChEBI" id="CHEBI:58516"/>
        <dbReference type="ChEBI" id="CHEBI:58725"/>
        <dbReference type="EC" id="5.4.2.10"/>
    </reaction>
</comment>
<organism evidence="12 13">
    <name type="scientific">Brockia lithotrophica</name>
    <dbReference type="NCBI Taxonomy" id="933949"/>
    <lineage>
        <taxon>Bacteria</taxon>
        <taxon>Bacillati</taxon>
        <taxon>Bacillota</taxon>
        <taxon>Bacilli</taxon>
        <taxon>Bacillales</taxon>
        <taxon>Bacillales Family X. Incertae Sedis</taxon>
        <taxon>Brockia</taxon>
    </lineage>
</organism>
<dbReference type="Pfam" id="PF02878">
    <property type="entry name" value="PGM_PMM_I"/>
    <property type="match status" value="1"/>
</dbReference>
<dbReference type="InterPro" id="IPR005845">
    <property type="entry name" value="A-D-PHexomutase_a/b/a-II"/>
</dbReference>
<proteinExistence type="inferred from homology"/>
<feature type="modified residue" description="Phosphoserine" evidence="7">
    <location>
        <position position="100"/>
    </location>
</feature>
<dbReference type="OrthoDB" id="9806956at2"/>
<dbReference type="Proteomes" id="UP000267019">
    <property type="component" value="Unassembled WGS sequence"/>
</dbReference>
<protein>
    <recommendedName>
        <fullName evidence="7">Phosphoglucosamine mutase</fullName>
        <ecNumber evidence="7">5.4.2.10</ecNumber>
    </recommendedName>
</protein>
<dbReference type="InterPro" id="IPR050060">
    <property type="entry name" value="Phosphoglucosamine_mutase"/>
</dbReference>
<feature type="binding site" evidence="7">
    <location>
        <position position="239"/>
    </location>
    <ligand>
        <name>Mg(2+)</name>
        <dbReference type="ChEBI" id="CHEBI:18420"/>
    </ligand>
</feature>
<feature type="binding site" evidence="7">
    <location>
        <position position="243"/>
    </location>
    <ligand>
        <name>Mg(2+)</name>
        <dbReference type="ChEBI" id="CHEBI:18420"/>
    </ligand>
</feature>
<dbReference type="AlphaFoldDB" id="A0A660KVT8"/>
<dbReference type="NCBIfam" id="NF008139">
    <property type="entry name" value="PRK10887.1"/>
    <property type="match status" value="1"/>
</dbReference>
<dbReference type="EC" id="5.4.2.10" evidence="7"/>
<keyword evidence="3 7" id="KW-0479">Metal-binding</keyword>
<dbReference type="HAMAP" id="MF_01554_B">
    <property type="entry name" value="GlmM_B"/>
    <property type="match status" value="1"/>
</dbReference>
<dbReference type="SUPFAM" id="SSF55957">
    <property type="entry name" value="Phosphoglucomutase, C-terminal domain"/>
    <property type="match status" value="1"/>
</dbReference>
<dbReference type="GO" id="GO:0006048">
    <property type="term" value="P:UDP-N-acetylglucosamine biosynthetic process"/>
    <property type="evidence" value="ECO:0007669"/>
    <property type="project" value="TreeGrafter"/>
</dbReference>
<dbReference type="EMBL" id="RBIJ01000002">
    <property type="protein sequence ID" value="RKQ85516.1"/>
    <property type="molecule type" value="Genomic_DNA"/>
</dbReference>
<dbReference type="FunFam" id="3.40.120.10:FF:000001">
    <property type="entry name" value="Phosphoglucosamine mutase"/>
    <property type="match status" value="1"/>
</dbReference>
<dbReference type="PRINTS" id="PR00509">
    <property type="entry name" value="PGMPMM"/>
</dbReference>
<dbReference type="GO" id="GO:0000287">
    <property type="term" value="F:magnesium ion binding"/>
    <property type="evidence" value="ECO:0007669"/>
    <property type="project" value="UniProtKB-UniRule"/>
</dbReference>
<dbReference type="InterPro" id="IPR005841">
    <property type="entry name" value="Alpha-D-phosphohexomutase_SF"/>
</dbReference>
<evidence type="ECO:0000259" key="8">
    <source>
        <dbReference type="Pfam" id="PF00408"/>
    </source>
</evidence>
<dbReference type="InterPro" id="IPR016055">
    <property type="entry name" value="A-D-PHexomutase_a/b/a-I/II/III"/>
</dbReference>
<dbReference type="NCBIfam" id="TIGR01455">
    <property type="entry name" value="glmM"/>
    <property type="match status" value="1"/>
</dbReference>
<dbReference type="Pfam" id="PF02880">
    <property type="entry name" value="PGM_PMM_III"/>
    <property type="match status" value="1"/>
</dbReference>
<evidence type="ECO:0000259" key="11">
    <source>
        <dbReference type="Pfam" id="PF02880"/>
    </source>
</evidence>
<reference evidence="12 13" key="1">
    <citation type="submission" date="2018-10" db="EMBL/GenBank/DDBJ databases">
        <title>Genomic Encyclopedia of Type Strains, Phase IV (KMG-IV): sequencing the most valuable type-strain genomes for metagenomic binning, comparative biology and taxonomic classification.</title>
        <authorList>
            <person name="Goeker M."/>
        </authorList>
    </citation>
    <scope>NUCLEOTIDE SEQUENCE [LARGE SCALE GENOMIC DNA]</scope>
    <source>
        <strain evidence="12 13">DSM 22653</strain>
    </source>
</reference>
<evidence type="ECO:0000256" key="2">
    <source>
        <dbReference type="ARBA" id="ARBA00022553"/>
    </source>
</evidence>
<keyword evidence="13" id="KW-1185">Reference proteome</keyword>
<evidence type="ECO:0000259" key="9">
    <source>
        <dbReference type="Pfam" id="PF02878"/>
    </source>
</evidence>
<accession>A0A660KVT8</accession>
<name>A0A660KVT8_9BACL</name>
<dbReference type="RefSeq" id="WP_121444184.1">
    <property type="nucleotide sequence ID" value="NZ_RBIJ01000002.1"/>
</dbReference>
<dbReference type="FunFam" id="3.40.120.10:FF:000003">
    <property type="entry name" value="Phosphoglucosamine mutase"/>
    <property type="match status" value="1"/>
</dbReference>
<dbReference type="InterPro" id="IPR005843">
    <property type="entry name" value="A-D-PHexomutase_C"/>
</dbReference>
<dbReference type="PANTHER" id="PTHR42946">
    <property type="entry name" value="PHOSPHOHEXOSE MUTASE"/>
    <property type="match status" value="1"/>
</dbReference>
<evidence type="ECO:0000256" key="1">
    <source>
        <dbReference type="ARBA" id="ARBA00010231"/>
    </source>
</evidence>
<dbReference type="GO" id="GO:0005975">
    <property type="term" value="P:carbohydrate metabolic process"/>
    <property type="evidence" value="ECO:0007669"/>
    <property type="project" value="InterPro"/>
</dbReference>
<dbReference type="Pfam" id="PF02879">
    <property type="entry name" value="PGM_PMM_II"/>
    <property type="match status" value="1"/>
</dbReference>
<evidence type="ECO:0000256" key="5">
    <source>
        <dbReference type="ARBA" id="ARBA00023235"/>
    </source>
</evidence>
<dbReference type="Gene3D" id="3.30.310.50">
    <property type="entry name" value="Alpha-D-phosphohexomutase, C-terminal domain"/>
    <property type="match status" value="1"/>
</dbReference>
<dbReference type="GO" id="GO:0005829">
    <property type="term" value="C:cytosol"/>
    <property type="evidence" value="ECO:0007669"/>
    <property type="project" value="TreeGrafter"/>
</dbReference>
<feature type="binding site" evidence="7">
    <location>
        <position position="241"/>
    </location>
    <ligand>
        <name>Mg(2+)</name>
        <dbReference type="ChEBI" id="CHEBI:18420"/>
    </ligand>
</feature>
<feature type="active site" description="Phosphoserine intermediate" evidence="7">
    <location>
        <position position="100"/>
    </location>
</feature>
<evidence type="ECO:0000313" key="13">
    <source>
        <dbReference type="Proteomes" id="UP000267019"/>
    </source>
</evidence>
<gene>
    <name evidence="7" type="primary">glmM</name>
    <name evidence="12" type="ORF">C7438_0911</name>
</gene>
<dbReference type="Pfam" id="PF00408">
    <property type="entry name" value="PGM_PMM_IV"/>
    <property type="match status" value="1"/>
</dbReference>
<keyword evidence="2 7" id="KW-0597">Phosphoprotein</keyword>
<evidence type="ECO:0000256" key="4">
    <source>
        <dbReference type="ARBA" id="ARBA00022842"/>
    </source>
</evidence>
<dbReference type="SUPFAM" id="SSF53738">
    <property type="entry name" value="Phosphoglucomutase, first 3 domains"/>
    <property type="match status" value="3"/>
</dbReference>
<comment type="function">
    <text evidence="7">Catalyzes the conversion of glucosamine-6-phosphate to glucosamine-1-phosphate.</text>
</comment>
<keyword evidence="5 7" id="KW-0413">Isomerase</keyword>
<dbReference type="GO" id="GO:0008966">
    <property type="term" value="F:phosphoglucosamine mutase activity"/>
    <property type="evidence" value="ECO:0007669"/>
    <property type="project" value="UniProtKB-UniRule"/>
</dbReference>
<comment type="cofactor">
    <cofactor evidence="7">
        <name>Mg(2+)</name>
        <dbReference type="ChEBI" id="CHEBI:18420"/>
    </cofactor>
    <text evidence="7">Binds 1 Mg(2+) ion per subunit.</text>
</comment>
<dbReference type="GO" id="GO:0009252">
    <property type="term" value="P:peptidoglycan biosynthetic process"/>
    <property type="evidence" value="ECO:0007669"/>
    <property type="project" value="TreeGrafter"/>
</dbReference>
<dbReference type="CDD" id="cd05802">
    <property type="entry name" value="GlmM"/>
    <property type="match status" value="1"/>
</dbReference>
<dbReference type="FunFam" id="3.30.310.50:FF:000001">
    <property type="entry name" value="Phosphoglucosamine mutase"/>
    <property type="match status" value="1"/>
</dbReference>
<dbReference type="InterPro" id="IPR036900">
    <property type="entry name" value="A-D-PHexomutase_C_sf"/>
</dbReference>
<feature type="domain" description="Alpha-D-phosphohexomutase alpha/beta/alpha" evidence="10">
    <location>
        <begin position="157"/>
        <end position="252"/>
    </location>
</feature>
<dbReference type="GO" id="GO:0004615">
    <property type="term" value="F:phosphomannomutase activity"/>
    <property type="evidence" value="ECO:0007669"/>
    <property type="project" value="TreeGrafter"/>
</dbReference>
<feature type="domain" description="Alpha-D-phosphohexomutase C-terminal" evidence="8">
    <location>
        <begin position="372"/>
        <end position="439"/>
    </location>
</feature>
<keyword evidence="4 7" id="KW-0460">Magnesium</keyword>
<feature type="domain" description="Alpha-D-phosphohexomutase alpha/beta/alpha" evidence="11">
    <location>
        <begin position="256"/>
        <end position="365"/>
    </location>
</feature>
<comment type="PTM">
    <text evidence="7">Activated by phosphorylation.</text>
</comment>
<dbReference type="InterPro" id="IPR006352">
    <property type="entry name" value="GlmM_bact"/>
</dbReference>
<feature type="binding site" description="via phosphate group" evidence="7">
    <location>
        <position position="100"/>
    </location>
    <ligand>
        <name>Mg(2+)</name>
        <dbReference type="ChEBI" id="CHEBI:18420"/>
    </ligand>
</feature>
<dbReference type="Gene3D" id="3.40.120.10">
    <property type="entry name" value="Alpha-D-Glucose-1,6-Bisphosphate, subunit A, domain 3"/>
    <property type="match status" value="3"/>
</dbReference>
<sequence>MGRYFGTDGIRGIANQELTPELAYRVGRAAGYLLRKGEGAPQVVVGRDPRISGTLLECALVAGLLSVGAEVVRLGVFTTPGVAYMTRALGADAGAVISASHNPMEDNGIKFFGPDGFKLSDAVEDAIETHLEGEDRLPRPIGAGIGRLVDYPEGVQKYLAFLKQSVPVDLSGRKIVLDCANGAASPVAERLFVDLGAEVVSICCRPDGTNINAGCGSTKPAKLAETVVREGADLGLAFDGDADRLIAVDSQGEIVDGDRILGILAEDLQARSALPQNTLVGTVMTNEGLVQYLATKGIRVERVAVGDRYILERMRERGYTLGGEPSGHIILLARHTTGDGLLTALALLQVLQARKTALRDLAFTWKAYPNILVNVRVASKEGWDSREGIQAAIAEAQEALAGKGRIVVRPSGTEPLLRVMVEAEERTLAETLARRIAEAIAREMGGNLVE</sequence>
<evidence type="ECO:0000256" key="6">
    <source>
        <dbReference type="ARBA" id="ARBA00050364"/>
    </source>
</evidence>
<evidence type="ECO:0000256" key="7">
    <source>
        <dbReference type="HAMAP-Rule" id="MF_01554"/>
    </source>
</evidence>
<dbReference type="InterPro" id="IPR005846">
    <property type="entry name" value="A-D-PHexomutase_a/b/a-III"/>
</dbReference>
<evidence type="ECO:0000256" key="3">
    <source>
        <dbReference type="ARBA" id="ARBA00022723"/>
    </source>
</evidence>
<evidence type="ECO:0000259" key="10">
    <source>
        <dbReference type="Pfam" id="PF02879"/>
    </source>
</evidence>
<comment type="caution">
    <text evidence="12">The sequence shown here is derived from an EMBL/GenBank/DDBJ whole genome shotgun (WGS) entry which is preliminary data.</text>
</comment>
<comment type="similarity">
    <text evidence="1 7">Belongs to the phosphohexose mutase family.</text>
</comment>
<dbReference type="PANTHER" id="PTHR42946:SF1">
    <property type="entry name" value="PHOSPHOGLUCOMUTASE (ALPHA-D-GLUCOSE-1,6-BISPHOSPHATE-DEPENDENT)"/>
    <property type="match status" value="1"/>
</dbReference>